<evidence type="ECO:0000313" key="7">
    <source>
        <dbReference type="EMBL" id="WED66708.1"/>
    </source>
</evidence>
<dbReference type="EMBL" id="CP119075">
    <property type="protein sequence ID" value="WED66708.1"/>
    <property type="molecule type" value="Genomic_DNA"/>
</dbReference>
<dbReference type="Gene3D" id="2.70.98.10">
    <property type="match status" value="1"/>
</dbReference>
<accession>A0AAF0CRI0</accession>
<comment type="similarity">
    <text evidence="3">Belongs to the OpgD/OpgG family.</text>
</comment>
<dbReference type="PANTHER" id="PTHR30504:SF4">
    <property type="entry name" value="GLUCANS BIOSYNTHESIS PROTEIN G"/>
    <property type="match status" value="1"/>
</dbReference>
<dbReference type="GO" id="GO:0003824">
    <property type="term" value="F:catalytic activity"/>
    <property type="evidence" value="ECO:0007669"/>
    <property type="project" value="InterPro"/>
</dbReference>
<dbReference type="GO" id="GO:0051274">
    <property type="term" value="P:beta-glucan biosynthetic process"/>
    <property type="evidence" value="ECO:0007669"/>
    <property type="project" value="TreeGrafter"/>
</dbReference>
<keyword evidence="8" id="KW-1185">Reference proteome</keyword>
<evidence type="ECO:0000259" key="6">
    <source>
        <dbReference type="Pfam" id="PF04349"/>
    </source>
</evidence>
<evidence type="ECO:0000256" key="3">
    <source>
        <dbReference type="ARBA" id="ARBA00009284"/>
    </source>
</evidence>
<dbReference type="GO" id="GO:0030288">
    <property type="term" value="C:outer membrane-bounded periplasmic space"/>
    <property type="evidence" value="ECO:0007669"/>
    <property type="project" value="TreeGrafter"/>
</dbReference>
<dbReference type="InterPro" id="IPR014718">
    <property type="entry name" value="GH-type_carb-bd"/>
</dbReference>
<dbReference type="Proteomes" id="UP001218638">
    <property type="component" value="Chromosome"/>
</dbReference>
<sequence length="509" mass="57492">MSQIGVLLLFLSVVGCTSVQAMRREEVNFDYVDAEATRLAAVPFRPQSAPPAALQELSYSEYQRIQFRHEDEIWKHDGLPFTVGFKHLGYLFNDRVNIHEFTATHAQEVEYLPTFFDFGGLEFPRPLPDDLDYAGLNLAIYDEGLQNYRQFATFLGASYFRAIGAGMHYGTSARGATVNAGLGDPEEFPKFTRFWLGKPQGTDRQLRIYALLDGPSVTGAYEFILRSSGTTTIQVRARLHLREDVQSLGIAPLTSMFWRGENRAPEHSDFRPEVHDADGLVLQGEGKPAYWRPFDLDAKTRLSYFELNHPTYFGLMQRDRDFASYQDLEAHYQDRPSVWIEPKNDWGEGRVRLVELPTHWEYDDNIVAFWEPDQLPRQGESLDVGYTIHWSTETAPPAHPGLRVRSTRSGADTAYPGTHVFVLEFGRELPVPTAPGESAPGPAPAVVAVVDGPSTLEDSRIAWNPYLQTWRVTLRVSSPTADAEAIELKCHLESPEEGASETWAYQWTP</sequence>
<dbReference type="RefSeq" id="WP_330928870.1">
    <property type="nucleotide sequence ID" value="NZ_CP119075.1"/>
</dbReference>
<dbReference type="KEGG" id="slom:PXH66_07580"/>
<dbReference type="PIRSF" id="PIRSF006281">
    <property type="entry name" value="MdoG"/>
    <property type="match status" value="1"/>
</dbReference>
<dbReference type="InterPro" id="IPR011013">
    <property type="entry name" value="Gal_mutarotase_sf_dom"/>
</dbReference>
<comment type="pathway">
    <text evidence="2">Glycan metabolism; osmoregulated periplasmic glucan (OPG) biosynthesis.</text>
</comment>
<organism evidence="7 8">
    <name type="scientific">Synoicihabitans lomoniglobus</name>
    <dbReference type="NCBI Taxonomy" id="2909285"/>
    <lineage>
        <taxon>Bacteria</taxon>
        <taxon>Pseudomonadati</taxon>
        <taxon>Verrucomicrobiota</taxon>
        <taxon>Opitutia</taxon>
        <taxon>Opitutales</taxon>
        <taxon>Opitutaceae</taxon>
        <taxon>Synoicihabitans</taxon>
    </lineage>
</organism>
<evidence type="ECO:0000256" key="4">
    <source>
        <dbReference type="ARBA" id="ARBA00015376"/>
    </source>
</evidence>
<reference evidence="7" key="1">
    <citation type="submission" date="2023-03" db="EMBL/GenBank/DDBJ databases">
        <title>Lomoglobus Profundus gen. nov., sp. nov., a novel member of the phylum Verrucomicrobia, isolated from deep-marine sediment of South China Sea.</title>
        <authorList>
            <person name="Ahmad T."/>
            <person name="Ishaq S.E."/>
            <person name="Wang F."/>
        </authorList>
    </citation>
    <scope>NUCLEOTIDE SEQUENCE</scope>
    <source>
        <strain evidence="7">LMO-M01</strain>
    </source>
</reference>
<dbReference type="Pfam" id="PF04349">
    <property type="entry name" value="MdoG"/>
    <property type="match status" value="1"/>
</dbReference>
<protein>
    <recommendedName>
        <fullName evidence="4">Glucans biosynthesis protein G</fullName>
    </recommendedName>
</protein>
<comment type="subcellular location">
    <subcellularLocation>
        <location evidence="1">Periplasm</location>
    </subcellularLocation>
</comment>
<name>A0AAF0CRI0_9BACT</name>
<dbReference type="InterPro" id="IPR013783">
    <property type="entry name" value="Ig-like_fold"/>
</dbReference>
<evidence type="ECO:0000256" key="2">
    <source>
        <dbReference type="ARBA" id="ARBA00005001"/>
    </source>
</evidence>
<evidence type="ECO:0000313" key="8">
    <source>
        <dbReference type="Proteomes" id="UP001218638"/>
    </source>
</evidence>
<dbReference type="InterPro" id="IPR014438">
    <property type="entry name" value="Glucan_biosyn_MdoG/MdoD"/>
</dbReference>
<dbReference type="SUPFAM" id="SSF74650">
    <property type="entry name" value="Galactose mutarotase-like"/>
    <property type="match status" value="1"/>
</dbReference>
<proteinExistence type="inferred from homology"/>
<gene>
    <name evidence="7" type="ORF">PXH66_07580</name>
</gene>
<dbReference type="SUPFAM" id="SSF81296">
    <property type="entry name" value="E set domains"/>
    <property type="match status" value="1"/>
</dbReference>
<evidence type="ECO:0000256" key="1">
    <source>
        <dbReference type="ARBA" id="ARBA00004418"/>
    </source>
</evidence>
<keyword evidence="5" id="KW-0574">Periplasm</keyword>
<dbReference type="PANTHER" id="PTHR30504">
    <property type="entry name" value="GLUCANS BIOSYNTHESIS PROTEIN"/>
    <property type="match status" value="1"/>
</dbReference>
<dbReference type="AlphaFoldDB" id="A0AAF0CRI0"/>
<evidence type="ECO:0000256" key="5">
    <source>
        <dbReference type="ARBA" id="ARBA00022764"/>
    </source>
</evidence>
<dbReference type="InterPro" id="IPR007444">
    <property type="entry name" value="Glucan_biosyn_MdoG_C"/>
</dbReference>
<feature type="domain" description="Glucan biosynthesis periplasmic MdoG C-terminal" evidence="6">
    <location>
        <begin position="29"/>
        <end position="507"/>
    </location>
</feature>
<dbReference type="GO" id="GO:0030246">
    <property type="term" value="F:carbohydrate binding"/>
    <property type="evidence" value="ECO:0007669"/>
    <property type="project" value="InterPro"/>
</dbReference>
<dbReference type="InterPro" id="IPR014756">
    <property type="entry name" value="Ig_E-set"/>
</dbReference>
<dbReference type="Gene3D" id="2.60.40.10">
    <property type="entry name" value="Immunoglobulins"/>
    <property type="match status" value="1"/>
</dbReference>